<dbReference type="GO" id="GO:0015421">
    <property type="term" value="F:ABC-type oligopeptide transporter activity"/>
    <property type="evidence" value="ECO:0007669"/>
    <property type="project" value="TreeGrafter"/>
</dbReference>
<dbReference type="PROSITE" id="PS00211">
    <property type="entry name" value="ABC_TRANSPORTER_1"/>
    <property type="match status" value="1"/>
</dbReference>
<organism evidence="12 13">
    <name type="scientific">Gottschalkia purinilytica</name>
    <name type="common">Clostridium purinilyticum</name>
    <dbReference type="NCBI Taxonomy" id="1503"/>
    <lineage>
        <taxon>Bacteria</taxon>
        <taxon>Bacillati</taxon>
        <taxon>Bacillota</taxon>
        <taxon>Tissierellia</taxon>
        <taxon>Tissierellales</taxon>
        <taxon>Gottschalkiaceae</taxon>
        <taxon>Gottschalkia</taxon>
    </lineage>
</organism>
<dbReference type="InterPro" id="IPR017871">
    <property type="entry name" value="ABC_transporter-like_CS"/>
</dbReference>
<keyword evidence="4 9" id="KW-0812">Transmembrane</keyword>
<dbReference type="RefSeq" id="WP_050356141.1">
    <property type="nucleotide sequence ID" value="NZ_LGSS01000015.1"/>
</dbReference>
<dbReference type="FunFam" id="3.40.50.300:FF:000221">
    <property type="entry name" value="Multidrug ABC transporter ATP-binding protein"/>
    <property type="match status" value="1"/>
</dbReference>
<dbReference type="InterPro" id="IPR003593">
    <property type="entry name" value="AAA+_ATPase"/>
</dbReference>
<dbReference type="AlphaFoldDB" id="A0A0L0W8F7"/>
<dbReference type="InterPro" id="IPR011527">
    <property type="entry name" value="ABC1_TM_dom"/>
</dbReference>
<comment type="subcellular location">
    <subcellularLocation>
        <location evidence="1">Cell membrane</location>
        <topology evidence="1">Multi-pass membrane protein</topology>
    </subcellularLocation>
</comment>
<evidence type="ECO:0000256" key="9">
    <source>
        <dbReference type="SAM" id="Phobius"/>
    </source>
</evidence>
<dbReference type="InterPro" id="IPR003439">
    <property type="entry name" value="ABC_transporter-like_ATP-bd"/>
</dbReference>
<dbReference type="Gene3D" id="1.20.1560.10">
    <property type="entry name" value="ABC transporter type 1, transmembrane domain"/>
    <property type="match status" value="1"/>
</dbReference>
<dbReference type="InterPro" id="IPR039421">
    <property type="entry name" value="Type_1_exporter"/>
</dbReference>
<proteinExistence type="predicted"/>
<feature type="transmembrane region" description="Helical" evidence="9">
    <location>
        <begin position="56"/>
        <end position="76"/>
    </location>
</feature>
<feature type="transmembrane region" description="Helical" evidence="9">
    <location>
        <begin position="135"/>
        <end position="155"/>
    </location>
</feature>
<dbReference type="InterPro" id="IPR027417">
    <property type="entry name" value="P-loop_NTPase"/>
</dbReference>
<keyword evidence="3" id="KW-1003">Cell membrane</keyword>
<comment type="caution">
    <text evidence="12">The sequence shown here is derived from an EMBL/GenBank/DDBJ whole genome shotgun (WGS) entry which is preliminary data.</text>
</comment>
<keyword evidence="2" id="KW-0813">Transport</keyword>
<dbReference type="EMBL" id="LGSS01000015">
    <property type="protein sequence ID" value="KNF07555.1"/>
    <property type="molecule type" value="Genomic_DNA"/>
</dbReference>
<dbReference type="Pfam" id="PF00664">
    <property type="entry name" value="ABC_membrane"/>
    <property type="match status" value="1"/>
</dbReference>
<evidence type="ECO:0000256" key="5">
    <source>
        <dbReference type="ARBA" id="ARBA00022741"/>
    </source>
</evidence>
<protein>
    <submittedName>
        <fullName evidence="12">ABC-type multidrug transport system, ATPase and permease component</fullName>
    </submittedName>
</protein>
<dbReference type="CDD" id="cd07346">
    <property type="entry name" value="ABC_6TM_exporters"/>
    <property type="match status" value="1"/>
</dbReference>
<evidence type="ECO:0000256" key="3">
    <source>
        <dbReference type="ARBA" id="ARBA00022475"/>
    </source>
</evidence>
<evidence type="ECO:0000256" key="8">
    <source>
        <dbReference type="ARBA" id="ARBA00023136"/>
    </source>
</evidence>
<dbReference type="PROSITE" id="PS50929">
    <property type="entry name" value="ABC_TM1F"/>
    <property type="match status" value="1"/>
</dbReference>
<evidence type="ECO:0000259" key="11">
    <source>
        <dbReference type="PROSITE" id="PS50929"/>
    </source>
</evidence>
<reference evidence="13" key="1">
    <citation type="submission" date="2015-07" db="EMBL/GenBank/DDBJ databases">
        <title>Draft genome sequence of the purine-degrading Gottschalkia purinilyticum DSM 1384 (formerly Clostridium purinilyticum).</title>
        <authorList>
            <person name="Poehlein A."/>
            <person name="Schiel-Bengelsdorf B."/>
            <person name="Bengelsdorf F.R."/>
            <person name="Daniel R."/>
            <person name="Duerre P."/>
        </authorList>
    </citation>
    <scope>NUCLEOTIDE SEQUENCE [LARGE SCALE GENOMIC DNA]</scope>
    <source>
        <strain evidence="13">DSM 1384</strain>
    </source>
</reference>
<dbReference type="OrthoDB" id="9762778at2"/>
<keyword evidence="13" id="KW-1185">Reference proteome</keyword>
<dbReference type="GO" id="GO:0005886">
    <property type="term" value="C:plasma membrane"/>
    <property type="evidence" value="ECO:0007669"/>
    <property type="project" value="UniProtKB-SubCell"/>
</dbReference>
<evidence type="ECO:0000256" key="4">
    <source>
        <dbReference type="ARBA" id="ARBA00022692"/>
    </source>
</evidence>
<dbReference type="PATRIC" id="fig|1503.3.peg.590"/>
<evidence type="ECO:0000313" key="12">
    <source>
        <dbReference type="EMBL" id="KNF07555.1"/>
    </source>
</evidence>
<dbReference type="GO" id="GO:0005524">
    <property type="term" value="F:ATP binding"/>
    <property type="evidence" value="ECO:0007669"/>
    <property type="project" value="UniProtKB-KW"/>
</dbReference>
<dbReference type="Gene3D" id="3.40.50.300">
    <property type="entry name" value="P-loop containing nucleotide triphosphate hydrolases"/>
    <property type="match status" value="1"/>
</dbReference>
<dbReference type="Pfam" id="PF00005">
    <property type="entry name" value="ABC_tran"/>
    <property type="match status" value="1"/>
</dbReference>
<dbReference type="Proteomes" id="UP000037267">
    <property type="component" value="Unassembled WGS sequence"/>
</dbReference>
<evidence type="ECO:0000313" key="13">
    <source>
        <dbReference type="Proteomes" id="UP000037267"/>
    </source>
</evidence>
<dbReference type="PANTHER" id="PTHR43394">
    <property type="entry name" value="ATP-DEPENDENT PERMEASE MDL1, MITOCHONDRIAL"/>
    <property type="match status" value="1"/>
</dbReference>
<gene>
    <name evidence="12" type="ORF">CLPU_15c00490</name>
</gene>
<dbReference type="PROSITE" id="PS50893">
    <property type="entry name" value="ABC_TRANSPORTER_2"/>
    <property type="match status" value="1"/>
</dbReference>
<evidence type="ECO:0000256" key="6">
    <source>
        <dbReference type="ARBA" id="ARBA00022840"/>
    </source>
</evidence>
<dbReference type="SMART" id="SM00382">
    <property type="entry name" value="AAA"/>
    <property type="match status" value="1"/>
</dbReference>
<evidence type="ECO:0000256" key="7">
    <source>
        <dbReference type="ARBA" id="ARBA00022989"/>
    </source>
</evidence>
<sequence>MTKSLKDILNLLKPYLRKELLGLFFTILYAIGSFLSPLASKYLIDNVIQVKNITNLYFGIMVFFVISFIQPIVGFFKDVIFLNISENITYDIRNDVFNSVLNSPIDFFSKNKKGEIVSRIINDCQILGEFITNFLVVYIKNILSIIVILIGMFYLSPKITGVTIIFLIFASLLIVLMGKVFRRLSLIRQKNYDKLCVKVNQMIDLIETIKSFVIEKKIKDNFQDINKKNKKDNIKIQKIHIIINNLINSVVIIVLCFIYGFGTIEVSKNNLTIGTVVALGVYFQMIIQPIFEVINNHISLEKIVPVLNRINEFTNIKLEDFENDINHKVVIYNDIDIQDVSFSYNDSWNLEYINMHIQKGNLIGILGQAGSGKSTLVNIILGFYEPKKGTILLDGISTNDLGKHSVRQAIGYVPQNIQLFNDSIRENIRCYNDKIDDEDIMQVCKKTGIHEFIMSLDKGYDTIINEKINISGGQKQMIAISRALAKDPSILIFDEPTSALDPKNEKEITSLISSLRGKYTLIIITHNISTVYNADNIFVLDKGKVLENGTHDELISKNGMYKKMFQYSKKLKGEKRNEAISKAT</sequence>
<evidence type="ECO:0000256" key="2">
    <source>
        <dbReference type="ARBA" id="ARBA00022448"/>
    </source>
</evidence>
<feature type="transmembrane region" description="Helical" evidence="9">
    <location>
        <begin position="161"/>
        <end position="181"/>
    </location>
</feature>
<dbReference type="SUPFAM" id="SSF52540">
    <property type="entry name" value="P-loop containing nucleoside triphosphate hydrolases"/>
    <property type="match status" value="1"/>
</dbReference>
<evidence type="ECO:0000256" key="1">
    <source>
        <dbReference type="ARBA" id="ARBA00004651"/>
    </source>
</evidence>
<evidence type="ECO:0000259" key="10">
    <source>
        <dbReference type="PROSITE" id="PS50893"/>
    </source>
</evidence>
<accession>A0A0L0W8F7</accession>
<feature type="domain" description="ABC transporter" evidence="10">
    <location>
        <begin position="335"/>
        <end position="567"/>
    </location>
</feature>
<feature type="transmembrane region" description="Helical" evidence="9">
    <location>
        <begin position="239"/>
        <end position="261"/>
    </location>
</feature>
<dbReference type="STRING" id="1503.CLPU_15c00490"/>
<feature type="domain" description="ABC transmembrane type-1" evidence="11">
    <location>
        <begin position="20"/>
        <end position="302"/>
    </location>
</feature>
<dbReference type="SUPFAM" id="SSF90123">
    <property type="entry name" value="ABC transporter transmembrane region"/>
    <property type="match status" value="1"/>
</dbReference>
<dbReference type="GO" id="GO:0016887">
    <property type="term" value="F:ATP hydrolysis activity"/>
    <property type="evidence" value="ECO:0007669"/>
    <property type="project" value="InterPro"/>
</dbReference>
<keyword evidence="5" id="KW-0547">Nucleotide-binding</keyword>
<dbReference type="InterPro" id="IPR036640">
    <property type="entry name" value="ABC1_TM_sf"/>
</dbReference>
<dbReference type="PANTHER" id="PTHR43394:SF1">
    <property type="entry name" value="ATP-BINDING CASSETTE SUB-FAMILY B MEMBER 10, MITOCHONDRIAL"/>
    <property type="match status" value="1"/>
</dbReference>
<keyword evidence="8 9" id="KW-0472">Membrane</keyword>
<keyword evidence="6" id="KW-0067">ATP-binding</keyword>
<keyword evidence="7 9" id="KW-1133">Transmembrane helix</keyword>
<feature type="transmembrane region" description="Helical" evidence="9">
    <location>
        <begin position="20"/>
        <end position="44"/>
    </location>
</feature>
<name>A0A0L0W8F7_GOTPU</name>